<gene>
    <name evidence="4" type="primary">CSON013563</name>
    <name evidence="3" type="synonym">CSON015521</name>
</gene>
<dbReference type="OMA" id="AMRCLEY"/>
<dbReference type="EMBL" id="UFQS01000991">
    <property type="protein sequence ID" value="SSX08304.1"/>
    <property type="molecule type" value="Genomic_DNA"/>
</dbReference>
<dbReference type="PANTHER" id="PTHR13195">
    <property type="entry name" value="PSEUDOURIDINE SYNTHASE-RELATED"/>
    <property type="match status" value="1"/>
</dbReference>
<dbReference type="Gene3D" id="3.30.2350.10">
    <property type="entry name" value="Pseudouridine synthase"/>
    <property type="match status" value="1"/>
</dbReference>
<dbReference type="AlphaFoldDB" id="A0A336MKI3"/>
<dbReference type="Pfam" id="PF01509">
    <property type="entry name" value="TruB_N"/>
    <property type="match status" value="1"/>
</dbReference>
<reference evidence="3" key="1">
    <citation type="submission" date="2018-04" db="EMBL/GenBank/DDBJ databases">
        <authorList>
            <person name="Go L.Y."/>
            <person name="Mitchell J.A."/>
        </authorList>
    </citation>
    <scope>NUCLEOTIDE SEQUENCE</scope>
    <source>
        <tissue evidence="3">Whole organism</tissue>
    </source>
</reference>
<dbReference type="PANTHER" id="PTHR13195:SF0">
    <property type="entry name" value="PSEUDOURIDYLATE SYNTHASE TRUB2, MITOCHONDRIAL"/>
    <property type="match status" value="1"/>
</dbReference>
<dbReference type="GO" id="GO:0003723">
    <property type="term" value="F:RNA binding"/>
    <property type="evidence" value="ECO:0007669"/>
    <property type="project" value="InterPro"/>
</dbReference>
<proteinExistence type="inferred from homology"/>
<sequence length="320" mass="36422">MALSVRVSEATTVWKYLNGLFVIYKPSGLTFHNIRTTILHNLCRDLNELDVRPPSKRVEISRPNELISNYKVDLITDLSDTLKAVGPRYQMRDIRCIPAVHLGRNTSGVLLLGIDRDGTAKAFKIRKNQSVRVFHATGKLGSSTETNFNDSRIVERAKFDHVYAEKITGLVSSIQASHQKMIFDMCGIDIQSQEAYNLAVQGPIRPVKTDIPVIYSVKCLEFKKPYFTLEIFSLNETEDYLARLIHEIGLSLRTHAHCVKLRCVRHGIFTTDDALVRDRWTLQDIMSNMAACSKKLKERPDMLKQISPTLVHNPVETIER</sequence>
<reference evidence="4" key="2">
    <citation type="submission" date="2018-07" db="EMBL/GenBank/DDBJ databases">
        <authorList>
            <person name="Quirk P.G."/>
            <person name="Krulwich T.A."/>
        </authorList>
    </citation>
    <scope>NUCLEOTIDE SEQUENCE</scope>
</reference>
<evidence type="ECO:0000256" key="1">
    <source>
        <dbReference type="ARBA" id="ARBA00008999"/>
    </source>
</evidence>
<dbReference type="InterPro" id="IPR002501">
    <property type="entry name" value="PsdUridine_synth_N"/>
</dbReference>
<evidence type="ECO:0000313" key="3">
    <source>
        <dbReference type="EMBL" id="SSX08304.1"/>
    </source>
</evidence>
<dbReference type="GO" id="GO:0001522">
    <property type="term" value="P:pseudouridine synthesis"/>
    <property type="evidence" value="ECO:0007669"/>
    <property type="project" value="InterPro"/>
</dbReference>
<comment type="similarity">
    <text evidence="1">Belongs to the pseudouridine synthase TruB family.</text>
</comment>
<dbReference type="InterPro" id="IPR039048">
    <property type="entry name" value="Trub2"/>
</dbReference>
<evidence type="ECO:0000259" key="2">
    <source>
        <dbReference type="Pfam" id="PF01509"/>
    </source>
</evidence>
<dbReference type="GO" id="GO:0009982">
    <property type="term" value="F:pseudouridine synthase activity"/>
    <property type="evidence" value="ECO:0007669"/>
    <property type="project" value="InterPro"/>
</dbReference>
<dbReference type="InterPro" id="IPR020103">
    <property type="entry name" value="PsdUridine_synth_cat_dom_sf"/>
</dbReference>
<dbReference type="GO" id="GO:0006396">
    <property type="term" value="P:RNA processing"/>
    <property type="evidence" value="ECO:0007669"/>
    <property type="project" value="InterPro"/>
</dbReference>
<organism evidence="4">
    <name type="scientific">Culicoides sonorensis</name>
    <name type="common">Biting midge</name>
    <dbReference type="NCBI Taxonomy" id="179676"/>
    <lineage>
        <taxon>Eukaryota</taxon>
        <taxon>Metazoa</taxon>
        <taxon>Ecdysozoa</taxon>
        <taxon>Arthropoda</taxon>
        <taxon>Hexapoda</taxon>
        <taxon>Insecta</taxon>
        <taxon>Pterygota</taxon>
        <taxon>Neoptera</taxon>
        <taxon>Endopterygota</taxon>
        <taxon>Diptera</taxon>
        <taxon>Nematocera</taxon>
        <taxon>Chironomoidea</taxon>
        <taxon>Ceratopogonidae</taxon>
        <taxon>Ceratopogoninae</taxon>
        <taxon>Culicoides</taxon>
        <taxon>Monoculicoides</taxon>
    </lineage>
</organism>
<dbReference type="SUPFAM" id="SSF55120">
    <property type="entry name" value="Pseudouridine synthase"/>
    <property type="match status" value="1"/>
</dbReference>
<dbReference type="VEuPathDB" id="VectorBase:CSON015521"/>
<dbReference type="VEuPathDB" id="VectorBase:CSON013563"/>
<dbReference type="EMBL" id="UFQT01000685">
    <property type="protein sequence ID" value="SSX26558.1"/>
    <property type="molecule type" value="Genomic_DNA"/>
</dbReference>
<evidence type="ECO:0000313" key="4">
    <source>
        <dbReference type="EMBL" id="SSX26558.1"/>
    </source>
</evidence>
<feature type="domain" description="Pseudouridine synthase II N-terminal" evidence="2">
    <location>
        <begin position="105"/>
        <end position="232"/>
    </location>
</feature>
<name>A0A336MKI3_CULSO</name>
<protein>
    <submittedName>
        <fullName evidence="4">CSON013563 protein</fullName>
    </submittedName>
    <submittedName>
        <fullName evidence="3">CSON015521 protein</fullName>
    </submittedName>
</protein>
<accession>A0A336MKI3</accession>
<dbReference type="EMBL" id="UFQT01000991">
    <property type="protein sequence ID" value="SSX28327.1"/>
    <property type="molecule type" value="Genomic_DNA"/>
</dbReference>